<dbReference type="SUPFAM" id="SSF55874">
    <property type="entry name" value="ATPase domain of HSP90 chaperone/DNA topoisomerase II/histidine kinase"/>
    <property type="match status" value="1"/>
</dbReference>
<feature type="coiled-coil region" evidence="1">
    <location>
        <begin position="140"/>
        <end position="174"/>
    </location>
</feature>
<dbReference type="PANTHER" id="PTHR34220:SF9">
    <property type="entry name" value="SIGNAL TRANSDUCTION HISTIDINE KINASE INTERNAL REGION DOMAIN-CONTAINING PROTEIN"/>
    <property type="match status" value="1"/>
</dbReference>
<dbReference type="Proteomes" id="UP000199657">
    <property type="component" value="Unassembled WGS sequence"/>
</dbReference>
<keyword evidence="4" id="KW-0808">Transferase</keyword>
<evidence type="ECO:0000256" key="2">
    <source>
        <dbReference type="SAM" id="Phobius"/>
    </source>
</evidence>
<dbReference type="GO" id="GO:0016020">
    <property type="term" value="C:membrane"/>
    <property type="evidence" value="ECO:0007669"/>
    <property type="project" value="InterPro"/>
</dbReference>
<evidence type="ECO:0000313" key="5">
    <source>
        <dbReference type="Proteomes" id="UP000199657"/>
    </source>
</evidence>
<feature type="transmembrane region" description="Helical" evidence="2">
    <location>
        <begin position="80"/>
        <end position="101"/>
    </location>
</feature>
<protein>
    <submittedName>
        <fullName evidence="4">Histidine kinase</fullName>
    </submittedName>
</protein>
<gene>
    <name evidence="4" type="ORF">SAMN04488052_103240</name>
</gene>
<feature type="transmembrane region" description="Helical" evidence="2">
    <location>
        <begin position="21"/>
        <end position="42"/>
    </location>
</feature>
<sequence>MTGKQGNAGSEGLSGWGGMRLHWRLLWTLVFNSLIAAFLTTIGYGGTLAVNMAFSQCIGLSIFVMLELVPFRRLEGGRLVAGVATAVLIGALAGVLLALLVTGVADERARAPVTVFLQTVVIALLFGGIAGYYFFSRERLLRARTSLQEQELRRVEAERDRAATELRLLRAQIEPHMLFNSLAHVQSLVDTDPERGKRMLGYLIDYLRYALVHAREPRTVLGDEIRLLESYLAMYRIRMGERLDYTLEVPDALAAEPVPPMLLQPLVENAIKHGIEPLVAGGTVHVAAGVEAGVLWLSVRDTGQGLSDTGGGTGVGLANLRERLAALYGQRARLAIEACPDGGVLARLELPREGA</sequence>
<proteinExistence type="predicted"/>
<accession>A0A1H8SXH6</accession>
<dbReference type="PANTHER" id="PTHR34220">
    <property type="entry name" value="SENSOR HISTIDINE KINASE YPDA"/>
    <property type="match status" value="1"/>
</dbReference>
<dbReference type="OrthoDB" id="2514702at2"/>
<reference evidence="4 5" key="1">
    <citation type="submission" date="2016-10" db="EMBL/GenBank/DDBJ databases">
        <authorList>
            <person name="de Groot N.N."/>
        </authorList>
    </citation>
    <scope>NUCLEOTIDE SEQUENCE [LARGE SCALE GENOMIC DNA]</scope>
    <source>
        <strain evidence="4 5">CGMCC 1.6291</strain>
    </source>
</reference>
<feature type="domain" description="Histidine kinase/HSP90-like ATPase" evidence="3">
    <location>
        <begin position="258"/>
        <end position="354"/>
    </location>
</feature>
<dbReference type="InterPro" id="IPR036890">
    <property type="entry name" value="HATPase_C_sf"/>
</dbReference>
<dbReference type="RefSeq" id="WP_091642563.1">
    <property type="nucleotide sequence ID" value="NZ_FOEG01000003.1"/>
</dbReference>
<evidence type="ECO:0000313" key="4">
    <source>
        <dbReference type="EMBL" id="SEO82883.1"/>
    </source>
</evidence>
<dbReference type="STRING" id="406100.SAMN04488052_103240"/>
<name>A0A1H8SXH6_9GAMM</name>
<keyword evidence="2" id="KW-1133">Transmembrane helix</keyword>
<dbReference type="InterPro" id="IPR050640">
    <property type="entry name" value="Bact_2-comp_sensor_kinase"/>
</dbReference>
<keyword evidence="2" id="KW-0812">Transmembrane</keyword>
<dbReference type="InterPro" id="IPR010559">
    <property type="entry name" value="Sig_transdc_His_kin_internal"/>
</dbReference>
<dbReference type="InterPro" id="IPR003594">
    <property type="entry name" value="HATPase_dom"/>
</dbReference>
<feature type="transmembrane region" description="Helical" evidence="2">
    <location>
        <begin position="113"/>
        <end position="135"/>
    </location>
</feature>
<dbReference type="SMART" id="SM00387">
    <property type="entry name" value="HATPase_c"/>
    <property type="match status" value="1"/>
</dbReference>
<dbReference type="EMBL" id="FOEG01000003">
    <property type="protein sequence ID" value="SEO82883.1"/>
    <property type="molecule type" value="Genomic_DNA"/>
</dbReference>
<feature type="transmembrane region" description="Helical" evidence="2">
    <location>
        <begin position="48"/>
        <end position="68"/>
    </location>
</feature>
<evidence type="ECO:0000256" key="1">
    <source>
        <dbReference type="SAM" id="Coils"/>
    </source>
</evidence>
<keyword evidence="2" id="KW-0472">Membrane</keyword>
<organism evidence="4 5">
    <name type="scientific">Aquisalimonas asiatica</name>
    <dbReference type="NCBI Taxonomy" id="406100"/>
    <lineage>
        <taxon>Bacteria</taxon>
        <taxon>Pseudomonadati</taxon>
        <taxon>Pseudomonadota</taxon>
        <taxon>Gammaproteobacteria</taxon>
        <taxon>Chromatiales</taxon>
        <taxon>Ectothiorhodospiraceae</taxon>
        <taxon>Aquisalimonas</taxon>
    </lineage>
</organism>
<dbReference type="Pfam" id="PF02518">
    <property type="entry name" value="HATPase_c"/>
    <property type="match status" value="1"/>
</dbReference>
<keyword evidence="5" id="KW-1185">Reference proteome</keyword>
<evidence type="ECO:0000259" key="3">
    <source>
        <dbReference type="SMART" id="SM00387"/>
    </source>
</evidence>
<keyword evidence="1" id="KW-0175">Coiled coil</keyword>
<dbReference type="GO" id="GO:0000155">
    <property type="term" value="F:phosphorelay sensor kinase activity"/>
    <property type="evidence" value="ECO:0007669"/>
    <property type="project" value="InterPro"/>
</dbReference>
<dbReference type="AlphaFoldDB" id="A0A1H8SXH6"/>
<dbReference type="Pfam" id="PF06580">
    <property type="entry name" value="His_kinase"/>
    <property type="match status" value="1"/>
</dbReference>
<keyword evidence="4" id="KW-0418">Kinase</keyword>
<dbReference type="Gene3D" id="3.30.565.10">
    <property type="entry name" value="Histidine kinase-like ATPase, C-terminal domain"/>
    <property type="match status" value="1"/>
</dbReference>